<organism evidence="10 11">
    <name type="scientific">Acuticoccus sediminis</name>
    <dbReference type="NCBI Taxonomy" id="2184697"/>
    <lineage>
        <taxon>Bacteria</taxon>
        <taxon>Pseudomonadati</taxon>
        <taxon>Pseudomonadota</taxon>
        <taxon>Alphaproteobacteria</taxon>
        <taxon>Hyphomicrobiales</taxon>
        <taxon>Amorphaceae</taxon>
        <taxon>Acuticoccus</taxon>
    </lineage>
</organism>
<dbReference type="GO" id="GO:0009252">
    <property type="term" value="P:peptidoglycan biosynthetic process"/>
    <property type="evidence" value="ECO:0007669"/>
    <property type="project" value="UniProtKB-UniPathway"/>
</dbReference>
<evidence type="ECO:0000256" key="5">
    <source>
        <dbReference type="ARBA" id="ARBA00022984"/>
    </source>
</evidence>
<reference evidence="10 11" key="1">
    <citation type="submission" date="2018-05" db="EMBL/GenBank/DDBJ databases">
        <title>Acuticoccus sediminis sp. nov., isolated from deep-sea sediment of Indian Ocean.</title>
        <authorList>
            <person name="Liu X."/>
            <person name="Lai Q."/>
            <person name="Du Y."/>
            <person name="Sun F."/>
            <person name="Zhang X."/>
            <person name="Wang S."/>
            <person name="Shao Z."/>
        </authorList>
    </citation>
    <scope>NUCLEOTIDE SEQUENCE [LARGE SCALE GENOMIC DNA]</scope>
    <source>
        <strain evidence="10 11">PTG4-2</strain>
    </source>
</reference>
<evidence type="ECO:0000313" key="10">
    <source>
        <dbReference type="EMBL" id="RAH99259.1"/>
    </source>
</evidence>
<comment type="pathway">
    <text evidence="1 7">Cell wall biogenesis; peptidoglycan biosynthesis.</text>
</comment>
<comment type="similarity">
    <text evidence="2">Belongs to the YkuD family.</text>
</comment>
<keyword evidence="11" id="KW-1185">Reference proteome</keyword>
<feature type="active site" description="Nucleophile" evidence="7">
    <location>
        <position position="169"/>
    </location>
</feature>
<evidence type="ECO:0000256" key="6">
    <source>
        <dbReference type="ARBA" id="ARBA00023316"/>
    </source>
</evidence>
<evidence type="ECO:0000259" key="9">
    <source>
        <dbReference type="PROSITE" id="PS52029"/>
    </source>
</evidence>
<evidence type="ECO:0000256" key="1">
    <source>
        <dbReference type="ARBA" id="ARBA00004752"/>
    </source>
</evidence>
<evidence type="ECO:0000256" key="3">
    <source>
        <dbReference type="ARBA" id="ARBA00022679"/>
    </source>
</evidence>
<evidence type="ECO:0000256" key="2">
    <source>
        <dbReference type="ARBA" id="ARBA00005992"/>
    </source>
</evidence>
<feature type="compositionally biased region" description="Pro residues" evidence="8">
    <location>
        <begin position="380"/>
        <end position="395"/>
    </location>
</feature>
<dbReference type="PANTHER" id="PTHR36699:SF1">
    <property type="entry name" value="L,D-TRANSPEPTIDASE YAFK-RELATED"/>
    <property type="match status" value="1"/>
</dbReference>
<name>A0A8B2NSK2_9HYPH</name>
<feature type="region of interest" description="Disordered" evidence="8">
    <location>
        <begin position="315"/>
        <end position="418"/>
    </location>
</feature>
<dbReference type="Proteomes" id="UP000249590">
    <property type="component" value="Unassembled WGS sequence"/>
</dbReference>
<dbReference type="GO" id="GO:0071555">
    <property type="term" value="P:cell wall organization"/>
    <property type="evidence" value="ECO:0007669"/>
    <property type="project" value="UniProtKB-UniRule"/>
</dbReference>
<gene>
    <name evidence="10" type="ORF">DLJ53_22210</name>
</gene>
<keyword evidence="3" id="KW-0808">Transferase</keyword>
<keyword evidence="4 7" id="KW-0133">Cell shape</keyword>
<dbReference type="PANTHER" id="PTHR36699">
    <property type="entry name" value="LD-TRANSPEPTIDASE"/>
    <property type="match status" value="1"/>
</dbReference>
<protein>
    <submittedName>
        <fullName evidence="10">Transcriptional regulator</fullName>
    </submittedName>
</protein>
<dbReference type="GO" id="GO:0004180">
    <property type="term" value="F:carboxypeptidase activity"/>
    <property type="evidence" value="ECO:0007669"/>
    <property type="project" value="UniProtKB-ARBA"/>
</dbReference>
<evidence type="ECO:0000256" key="4">
    <source>
        <dbReference type="ARBA" id="ARBA00022960"/>
    </source>
</evidence>
<proteinExistence type="inferred from homology"/>
<feature type="active site" description="Proton donor/acceptor" evidence="7">
    <location>
        <position position="161"/>
    </location>
</feature>
<dbReference type="InterPro" id="IPR005490">
    <property type="entry name" value="LD_TPept_cat_dom"/>
</dbReference>
<feature type="domain" description="L,D-TPase catalytic" evidence="9">
    <location>
        <begin position="69"/>
        <end position="200"/>
    </location>
</feature>
<dbReference type="CDD" id="cd16913">
    <property type="entry name" value="YkuD_like"/>
    <property type="match status" value="1"/>
</dbReference>
<dbReference type="UniPathway" id="UPA00219"/>
<dbReference type="RefSeq" id="WP_111349368.1">
    <property type="nucleotide sequence ID" value="NZ_QHHQ01000005.1"/>
</dbReference>
<keyword evidence="6 7" id="KW-0961">Cell wall biogenesis/degradation</keyword>
<dbReference type="PROSITE" id="PS52029">
    <property type="entry name" value="LD_TPASE"/>
    <property type="match status" value="1"/>
</dbReference>
<dbReference type="GO" id="GO:0016740">
    <property type="term" value="F:transferase activity"/>
    <property type="evidence" value="ECO:0007669"/>
    <property type="project" value="UniProtKB-KW"/>
</dbReference>
<dbReference type="AlphaFoldDB" id="A0A8B2NSK2"/>
<feature type="compositionally biased region" description="Low complexity" evidence="8">
    <location>
        <begin position="323"/>
        <end position="345"/>
    </location>
</feature>
<accession>A0A8B2NSK2</accession>
<dbReference type="Pfam" id="PF03734">
    <property type="entry name" value="YkuD"/>
    <property type="match status" value="1"/>
</dbReference>
<dbReference type="InterPro" id="IPR038063">
    <property type="entry name" value="Transpep_catalytic_dom"/>
</dbReference>
<dbReference type="EMBL" id="QHHQ01000005">
    <property type="protein sequence ID" value="RAH99259.1"/>
    <property type="molecule type" value="Genomic_DNA"/>
</dbReference>
<evidence type="ECO:0000313" key="11">
    <source>
        <dbReference type="Proteomes" id="UP000249590"/>
    </source>
</evidence>
<evidence type="ECO:0000256" key="8">
    <source>
        <dbReference type="SAM" id="MobiDB-lite"/>
    </source>
</evidence>
<keyword evidence="5 7" id="KW-0573">Peptidoglycan synthesis</keyword>
<comment type="caution">
    <text evidence="10">The sequence shown here is derived from an EMBL/GenBank/DDBJ whole genome shotgun (WGS) entry which is preliminary data.</text>
</comment>
<dbReference type="GO" id="GO:0008360">
    <property type="term" value="P:regulation of cell shape"/>
    <property type="evidence" value="ECO:0007669"/>
    <property type="project" value="UniProtKB-UniRule"/>
</dbReference>
<evidence type="ECO:0000256" key="7">
    <source>
        <dbReference type="PROSITE-ProRule" id="PRU01373"/>
    </source>
</evidence>
<dbReference type="SUPFAM" id="SSF141523">
    <property type="entry name" value="L,D-transpeptidase catalytic domain-like"/>
    <property type="match status" value="1"/>
</dbReference>
<sequence length="445" mass="48115">MTHDPLRTSPRSIRRRTRVGLTLATLMLGATILSGCQVSDLSTAKHLAPVPSALETKISRMNMDKRSPIMLRIYKEDSVLEVWKQDKAGKYKMLKEYDICAWSGKLGPKLKEGDRQAPEGFYMVNRGQMNPNSSYYLSFNLGFPNSFDRSYGRTGSNLMVHGDCSSRGCYAMEDEGIREIYALAREAFVGGQQAFQVQAFPFRMTPENMAKHADSENLEFWENLKEGADHFEVTGVAPKVDVCERRYVFNASSSGRFIPSASCPSYTVDPQVAQLVTKKRDTDLEKRASLVARVEMRKQREERWEEREQAISGFFSRARADSPEPAAAATADTNTEAAAPAAATPAPAPAPAAAPAATKPEPAPAAPPAVASTSGTQPSAPAPAPAPAAAPPAPEVPADTPVASTANPDNTAPLGYAAEEEDTGFFSSVAKSSRGLFRKAGNLFN</sequence>